<reference evidence="2 3" key="1">
    <citation type="journal article" date="2004" name="Science">
        <title>The genome of the diatom Thalassiosira pseudonana: ecology, evolution, and metabolism.</title>
        <authorList>
            <person name="Armbrust E.V."/>
            <person name="Berges J.A."/>
            <person name="Bowler C."/>
            <person name="Green B.R."/>
            <person name="Martinez D."/>
            <person name="Putnam N.H."/>
            <person name="Zhou S."/>
            <person name="Allen A.E."/>
            <person name="Apt K.E."/>
            <person name="Bechner M."/>
            <person name="Brzezinski M.A."/>
            <person name="Chaal B.K."/>
            <person name="Chiovitti A."/>
            <person name="Davis A.K."/>
            <person name="Demarest M.S."/>
            <person name="Detter J.C."/>
            <person name="Glavina T."/>
            <person name="Goodstein D."/>
            <person name="Hadi M.Z."/>
            <person name="Hellsten U."/>
            <person name="Hildebrand M."/>
            <person name="Jenkins B.D."/>
            <person name="Jurka J."/>
            <person name="Kapitonov V.V."/>
            <person name="Kroger N."/>
            <person name="Lau W.W."/>
            <person name="Lane T.W."/>
            <person name="Larimer F.W."/>
            <person name="Lippmeier J.C."/>
            <person name="Lucas S."/>
            <person name="Medina M."/>
            <person name="Montsant A."/>
            <person name="Obornik M."/>
            <person name="Parker M.S."/>
            <person name="Palenik B."/>
            <person name="Pazour G.J."/>
            <person name="Richardson P.M."/>
            <person name="Rynearson T.A."/>
            <person name="Saito M.A."/>
            <person name="Schwartz D.C."/>
            <person name="Thamatrakoln K."/>
            <person name="Valentin K."/>
            <person name="Vardi A."/>
            <person name="Wilkerson F.P."/>
            <person name="Rokhsar D.S."/>
        </authorList>
    </citation>
    <scope>NUCLEOTIDE SEQUENCE [LARGE SCALE GENOMIC DNA]</scope>
    <source>
        <strain evidence="2 3">CCMP1335</strain>
    </source>
</reference>
<evidence type="ECO:0000256" key="1">
    <source>
        <dbReference type="SAM" id="MobiDB-lite"/>
    </source>
</evidence>
<keyword evidence="3" id="KW-1185">Reference proteome</keyword>
<evidence type="ECO:0000313" key="3">
    <source>
        <dbReference type="Proteomes" id="UP000001449"/>
    </source>
</evidence>
<gene>
    <name evidence="2" type="ORF">THAPSDRAFT_8980</name>
</gene>
<feature type="compositionally biased region" description="Polar residues" evidence="1">
    <location>
        <begin position="464"/>
        <end position="475"/>
    </location>
</feature>
<accession>B8CA15</accession>
<dbReference type="GeneID" id="7449378"/>
<reference evidence="2 3" key="2">
    <citation type="journal article" date="2008" name="Nature">
        <title>The Phaeodactylum genome reveals the evolutionary history of diatom genomes.</title>
        <authorList>
            <person name="Bowler C."/>
            <person name="Allen A.E."/>
            <person name="Badger J.H."/>
            <person name="Grimwood J."/>
            <person name="Jabbari K."/>
            <person name="Kuo A."/>
            <person name="Maheswari U."/>
            <person name="Martens C."/>
            <person name="Maumus F."/>
            <person name="Otillar R.P."/>
            <person name="Rayko E."/>
            <person name="Salamov A."/>
            <person name="Vandepoele K."/>
            <person name="Beszteri B."/>
            <person name="Gruber A."/>
            <person name="Heijde M."/>
            <person name="Katinka M."/>
            <person name="Mock T."/>
            <person name="Valentin K."/>
            <person name="Verret F."/>
            <person name="Berges J.A."/>
            <person name="Brownlee C."/>
            <person name="Cadoret J.P."/>
            <person name="Chiovitti A."/>
            <person name="Choi C.J."/>
            <person name="Coesel S."/>
            <person name="De Martino A."/>
            <person name="Detter J.C."/>
            <person name="Durkin C."/>
            <person name="Falciatore A."/>
            <person name="Fournet J."/>
            <person name="Haruta M."/>
            <person name="Huysman M.J."/>
            <person name="Jenkins B.D."/>
            <person name="Jiroutova K."/>
            <person name="Jorgensen R.E."/>
            <person name="Joubert Y."/>
            <person name="Kaplan A."/>
            <person name="Kroger N."/>
            <person name="Kroth P.G."/>
            <person name="La Roche J."/>
            <person name="Lindquist E."/>
            <person name="Lommer M."/>
            <person name="Martin-Jezequel V."/>
            <person name="Lopez P.J."/>
            <person name="Lucas S."/>
            <person name="Mangogna M."/>
            <person name="McGinnis K."/>
            <person name="Medlin L.K."/>
            <person name="Montsant A."/>
            <person name="Oudot-Le Secq M.P."/>
            <person name="Napoli C."/>
            <person name="Obornik M."/>
            <person name="Parker M.S."/>
            <person name="Petit J.L."/>
            <person name="Porcel B.M."/>
            <person name="Poulsen N."/>
            <person name="Robison M."/>
            <person name="Rychlewski L."/>
            <person name="Rynearson T.A."/>
            <person name="Schmutz J."/>
            <person name="Shapiro H."/>
            <person name="Siaut M."/>
            <person name="Stanley M."/>
            <person name="Sussman M.R."/>
            <person name="Taylor A.R."/>
            <person name="Vardi A."/>
            <person name="von Dassow P."/>
            <person name="Vyverman W."/>
            <person name="Willis A."/>
            <person name="Wyrwicz L.S."/>
            <person name="Rokhsar D.S."/>
            <person name="Weissenbach J."/>
            <person name="Armbrust E.V."/>
            <person name="Green B.R."/>
            <person name="Van de Peer Y."/>
            <person name="Grigoriev I.V."/>
        </authorList>
    </citation>
    <scope>NUCLEOTIDE SEQUENCE [LARGE SCALE GENOMIC DNA]</scope>
    <source>
        <strain evidence="2 3">CCMP1335</strain>
    </source>
</reference>
<feature type="region of interest" description="Disordered" evidence="1">
    <location>
        <begin position="455"/>
        <end position="475"/>
    </location>
</feature>
<feature type="compositionally biased region" description="Basic residues" evidence="1">
    <location>
        <begin position="1"/>
        <end position="11"/>
    </location>
</feature>
<protein>
    <submittedName>
        <fullName evidence="2">Uncharacterized protein</fullName>
    </submittedName>
</protein>
<dbReference type="KEGG" id="tps:THAPSDRAFT_8980"/>
<feature type="region of interest" description="Disordered" evidence="1">
    <location>
        <begin position="1"/>
        <end position="67"/>
    </location>
</feature>
<feature type="compositionally biased region" description="Low complexity" evidence="1">
    <location>
        <begin position="20"/>
        <end position="36"/>
    </location>
</feature>
<dbReference type="PaxDb" id="35128-Thaps8980"/>
<organism evidence="2 3">
    <name type="scientific">Thalassiosira pseudonana</name>
    <name type="common">Marine diatom</name>
    <name type="synonym">Cyclotella nana</name>
    <dbReference type="NCBI Taxonomy" id="35128"/>
    <lineage>
        <taxon>Eukaryota</taxon>
        <taxon>Sar</taxon>
        <taxon>Stramenopiles</taxon>
        <taxon>Ochrophyta</taxon>
        <taxon>Bacillariophyta</taxon>
        <taxon>Coscinodiscophyceae</taxon>
        <taxon>Thalassiosirophycidae</taxon>
        <taxon>Thalassiosirales</taxon>
        <taxon>Thalassiosiraceae</taxon>
        <taxon>Thalassiosira</taxon>
    </lineage>
</organism>
<dbReference type="eggNOG" id="ENOG502SUK6">
    <property type="taxonomic scope" value="Eukaryota"/>
</dbReference>
<dbReference type="AlphaFoldDB" id="B8CA15"/>
<dbReference type="InParanoid" id="B8CA15"/>
<sequence>MIRHKTSPIKRVKSDGGGASSKPSPSTSPSGETSSSHLVSSPARTNAVEESVGVGASVDRRQPFGGDTLVDGCTQPVRYDADEEVCRVDVDVSISNLNSSDRAVTSATKDEWTCTCGHHVSTKNKRCGTCWAWKGGSREEYVTAKKAAGKASSKTGDDCKEGWKCRCGHVSTNKKRCGNCSSWKGGKRSLGTQPAIAVKDQELTTDNVAAKASSPISKRKRTEQVIPDLAADVDEIVRPRNAKECARRWNVLLSARAQHQQTVPSSTRGDDPFDCSDLVIPTTSALVEQEVAKAMQKWKDLDSRIIMDDDVSFDEGLVVDGTMGGDLRKQRLLPPNFDYQCRTKPEDDVINLEASGDLQFARYYRPRVISLADPTQSQDYETELWKIFHSMPTAKTLERLHGLHDTSNPDGDEASSHGCQHALRVKNELVTFMQKNKRFDGHSLGRLRLKERHSLPNALPEKQLSGSAAKDNSNINASQALRTTIRFEVLRHSTILKRGSATDANRLEVDMSGSHHTLFDLHRLLSECSATSSAESVGAVQSGVFFIENRLYTVGDVGEDIGKTILHWLDGNQSKEELAVAKKETKKKSAGCGISTCLFGNQTKEDLGVESLINQLCL</sequence>
<dbReference type="EMBL" id="CM000647">
    <property type="protein sequence ID" value="EED89605.1"/>
    <property type="molecule type" value="Genomic_DNA"/>
</dbReference>
<dbReference type="HOGENOM" id="CLU_442493_0_0_1"/>
<dbReference type="RefSeq" id="XP_002293144.1">
    <property type="nucleotide sequence ID" value="XM_002293108.1"/>
</dbReference>
<name>B8CA15_THAPS</name>
<evidence type="ECO:0000313" key="2">
    <source>
        <dbReference type="EMBL" id="EED89605.1"/>
    </source>
</evidence>
<proteinExistence type="predicted"/>
<dbReference type="Proteomes" id="UP000001449">
    <property type="component" value="Chromosome 12"/>
</dbReference>